<dbReference type="PANTHER" id="PTHR34473:SF2">
    <property type="entry name" value="UPF0699 TRANSMEMBRANE PROTEIN YDBT"/>
    <property type="match status" value="1"/>
</dbReference>
<evidence type="ECO:0000256" key="1">
    <source>
        <dbReference type="SAM" id="Phobius"/>
    </source>
</evidence>
<proteinExistence type="predicted"/>
<keyword evidence="1" id="KW-1133">Transmembrane helix</keyword>
<dbReference type="InterPro" id="IPR005182">
    <property type="entry name" value="YdbS-like_PH"/>
</dbReference>
<organism evidence="3 4">
    <name type="scientific">Oceanobacillus aidingensis</name>
    <dbReference type="NCBI Taxonomy" id="645964"/>
    <lineage>
        <taxon>Bacteria</taxon>
        <taxon>Bacillati</taxon>
        <taxon>Bacillota</taxon>
        <taxon>Bacilli</taxon>
        <taxon>Bacillales</taxon>
        <taxon>Bacillaceae</taxon>
        <taxon>Oceanobacillus</taxon>
    </lineage>
</organism>
<gene>
    <name evidence="3" type="ORF">ACFO3P_19795</name>
</gene>
<sequence length="164" mass="19494">MIKDIPAPQRKLSKYSIKVWLMNEVLSNVIGLGILGLFLYLSYYFSWREWIVWIIMGLILFTIIDMSFTPFKLQRRYQHWRFGVSEEFLQLRSGALFQKHQMIPMTKIQSVSIHQGPFMRKYQLYQLKVNTITTKHTIPALDETEAMELRQQIATYANVKERDA</sequence>
<name>A0ABV9K409_9BACI</name>
<evidence type="ECO:0000313" key="3">
    <source>
        <dbReference type="EMBL" id="MFC4664426.1"/>
    </source>
</evidence>
<feature type="domain" description="YdbS-like PH" evidence="2">
    <location>
        <begin position="77"/>
        <end position="153"/>
    </location>
</feature>
<keyword evidence="1" id="KW-0472">Membrane</keyword>
<dbReference type="EMBL" id="JBHSFT010000049">
    <property type="protein sequence ID" value="MFC4664426.1"/>
    <property type="molecule type" value="Genomic_DNA"/>
</dbReference>
<keyword evidence="4" id="KW-1185">Reference proteome</keyword>
<accession>A0ABV9K409</accession>
<comment type="caution">
    <text evidence="3">The sequence shown here is derived from an EMBL/GenBank/DDBJ whole genome shotgun (WGS) entry which is preliminary data.</text>
</comment>
<evidence type="ECO:0000313" key="4">
    <source>
        <dbReference type="Proteomes" id="UP001595988"/>
    </source>
</evidence>
<dbReference type="Proteomes" id="UP001595988">
    <property type="component" value="Unassembled WGS sequence"/>
</dbReference>
<protein>
    <submittedName>
        <fullName evidence="3">PH domain-containing protein</fullName>
    </submittedName>
</protein>
<feature type="transmembrane region" description="Helical" evidence="1">
    <location>
        <begin position="50"/>
        <end position="71"/>
    </location>
</feature>
<evidence type="ECO:0000259" key="2">
    <source>
        <dbReference type="Pfam" id="PF03703"/>
    </source>
</evidence>
<feature type="transmembrane region" description="Helical" evidence="1">
    <location>
        <begin position="21"/>
        <end position="44"/>
    </location>
</feature>
<keyword evidence="1" id="KW-0812">Transmembrane</keyword>
<dbReference type="Pfam" id="PF03703">
    <property type="entry name" value="bPH_2"/>
    <property type="match status" value="1"/>
</dbReference>
<dbReference type="PANTHER" id="PTHR34473">
    <property type="entry name" value="UPF0699 TRANSMEMBRANE PROTEIN YDBS"/>
    <property type="match status" value="1"/>
</dbReference>
<dbReference type="RefSeq" id="WP_042533574.1">
    <property type="nucleotide sequence ID" value="NZ_JBHSFT010000049.1"/>
</dbReference>
<reference evidence="4" key="1">
    <citation type="journal article" date="2019" name="Int. J. Syst. Evol. Microbiol.">
        <title>The Global Catalogue of Microorganisms (GCM) 10K type strain sequencing project: providing services to taxonomists for standard genome sequencing and annotation.</title>
        <authorList>
            <consortium name="The Broad Institute Genomics Platform"/>
            <consortium name="The Broad Institute Genome Sequencing Center for Infectious Disease"/>
            <person name="Wu L."/>
            <person name="Ma J."/>
        </authorList>
    </citation>
    <scope>NUCLEOTIDE SEQUENCE [LARGE SCALE GENOMIC DNA]</scope>
    <source>
        <strain evidence="4">CCUG 37257</strain>
    </source>
</reference>